<dbReference type="InterPro" id="IPR025857">
    <property type="entry name" value="MacB_PCD"/>
</dbReference>
<evidence type="ECO:0000313" key="10">
    <source>
        <dbReference type="EMBL" id="WKW16277.1"/>
    </source>
</evidence>
<feature type="transmembrane region" description="Helical" evidence="6">
    <location>
        <begin position="284"/>
        <end position="308"/>
    </location>
</feature>
<dbReference type="PANTHER" id="PTHR43738">
    <property type="entry name" value="ABC TRANSPORTER, MEMBRANE PROTEIN"/>
    <property type="match status" value="1"/>
</dbReference>
<proteinExistence type="predicted"/>
<dbReference type="EMBL" id="CP130613">
    <property type="protein sequence ID" value="WKW16277.1"/>
    <property type="molecule type" value="Genomic_DNA"/>
</dbReference>
<sequence length="414" mass="44257">MYLVSLAWRSLRARLTISLLTVASIALSVALLIGIEHLRVGVRESFAGTIKGTDLIVGARGGTTQVLLSTVFGMATPSGSVSWETYERWKAHPAVAWTIPYSLGDSHRGFRVIGTTEEFFTRYRFRDQSVTFASGRAPSTDREVAIGHEVAQRLGYALGAEIVLAHGIAEVSFAEHEVHPFTVVGIIARTSTPIDRALYVTLDGLTEMHAAEQERGGGLMLGPPQEHAHGEAPITAFLLGTKNRFETLQLQREMNEDRTEPLTAIIPGVALAQLWDVVGNAEQALRLVSLFTLLVGLLGMCVALYASLESRRREMAVLRAIGAGPRSIVALLVSESALLALSGAVLGVLLVYAGLAAAAGPVEARYGFALGMSGLARTEWIFLGMVVVAGTLVGLVPAWKAYRSSLADGLSVKV</sequence>
<dbReference type="PANTHER" id="PTHR43738:SF2">
    <property type="entry name" value="ABC TRANSPORTER PERMEASE"/>
    <property type="match status" value="1"/>
</dbReference>
<evidence type="ECO:0000256" key="3">
    <source>
        <dbReference type="ARBA" id="ARBA00022692"/>
    </source>
</evidence>
<dbReference type="Proteomes" id="UP001229955">
    <property type="component" value="Chromosome"/>
</dbReference>
<evidence type="ECO:0000259" key="8">
    <source>
        <dbReference type="Pfam" id="PF12704"/>
    </source>
</evidence>
<dbReference type="GO" id="GO:0005886">
    <property type="term" value="C:plasma membrane"/>
    <property type="evidence" value="ECO:0007669"/>
    <property type="project" value="UniProtKB-SubCell"/>
</dbReference>
<accession>A0AA49K2N1</accession>
<comment type="subcellular location">
    <subcellularLocation>
        <location evidence="1">Cell membrane</location>
        <topology evidence="1">Multi-pass membrane protein</topology>
    </subcellularLocation>
</comment>
<name>A0AA49K2N1_9BACT</name>
<keyword evidence="4 6" id="KW-1133">Transmembrane helix</keyword>
<protein>
    <submittedName>
        <fullName evidence="10">ABC transporter permease</fullName>
    </submittedName>
</protein>
<evidence type="ECO:0000259" key="7">
    <source>
        <dbReference type="Pfam" id="PF02687"/>
    </source>
</evidence>
<dbReference type="KEGG" id="pspc:Strain318_002688"/>
<feature type="domain" description="ABC3 transporter permease C-terminal" evidence="7">
    <location>
        <begin position="287"/>
        <end position="405"/>
    </location>
</feature>
<evidence type="ECO:0000256" key="2">
    <source>
        <dbReference type="ARBA" id="ARBA00022475"/>
    </source>
</evidence>
<keyword evidence="5 6" id="KW-0472">Membrane</keyword>
<dbReference type="InterPro" id="IPR003838">
    <property type="entry name" value="ABC3_permease_C"/>
</dbReference>
<evidence type="ECO:0000256" key="1">
    <source>
        <dbReference type="ARBA" id="ARBA00004651"/>
    </source>
</evidence>
<evidence type="ECO:0000256" key="6">
    <source>
        <dbReference type="SAM" id="Phobius"/>
    </source>
</evidence>
<keyword evidence="2" id="KW-1003">Cell membrane</keyword>
<gene>
    <name evidence="9" type="ORF">Strain138_002688</name>
    <name evidence="10" type="ORF">Strain318_002688</name>
</gene>
<evidence type="ECO:0000313" key="9">
    <source>
        <dbReference type="EMBL" id="WKW13370.1"/>
    </source>
</evidence>
<dbReference type="Pfam" id="PF02687">
    <property type="entry name" value="FtsX"/>
    <property type="match status" value="1"/>
</dbReference>
<dbReference type="EMBL" id="CP130612">
    <property type="protein sequence ID" value="WKW13370.1"/>
    <property type="molecule type" value="Genomic_DNA"/>
</dbReference>
<reference evidence="10" key="1">
    <citation type="submission" date="2023-07" db="EMBL/GenBank/DDBJ databases">
        <authorList>
            <person name="Haufschild T."/>
            <person name="Kallscheuer N."/>
            <person name="Hammer J."/>
            <person name="Kohn T."/>
            <person name="Kabuu M."/>
            <person name="Jogler M."/>
            <person name="Wohfarth N."/>
            <person name="Heuer A."/>
            <person name="Rohde M."/>
            <person name="van Teeseling M.C.F."/>
            <person name="Jogler C."/>
        </authorList>
    </citation>
    <scope>NUCLEOTIDE SEQUENCE</scope>
    <source>
        <strain evidence="9">Strain 138</strain>
        <strain evidence="10">Strain 318</strain>
    </source>
</reference>
<keyword evidence="3 6" id="KW-0812">Transmembrane</keyword>
<evidence type="ECO:0000313" key="11">
    <source>
        <dbReference type="Proteomes" id="UP001229955"/>
    </source>
</evidence>
<keyword evidence="11" id="KW-1185">Reference proteome</keyword>
<dbReference type="InterPro" id="IPR051125">
    <property type="entry name" value="ABC-4/HrtB_transporter"/>
</dbReference>
<feature type="transmembrane region" description="Helical" evidence="6">
    <location>
        <begin position="380"/>
        <end position="399"/>
    </location>
</feature>
<evidence type="ECO:0000256" key="4">
    <source>
        <dbReference type="ARBA" id="ARBA00022989"/>
    </source>
</evidence>
<feature type="domain" description="MacB-like periplasmic core" evidence="8">
    <location>
        <begin position="18"/>
        <end position="206"/>
    </location>
</feature>
<accession>A0AA49JWV9</accession>
<feature type="transmembrane region" description="Helical" evidence="6">
    <location>
        <begin position="329"/>
        <end position="360"/>
    </location>
</feature>
<organism evidence="10 11">
    <name type="scientific">Pseudogemmatithrix spongiicola</name>
    <dbReference type="NCBI Taxonomy" id="3062599"/>
    <lineage>
        <taxon>Bacteria</taxon>
        <taxon>Pseudomonadati</taxon>
        <taxon>Gemmatimonadota</taxon>
        <taxon>Gemmatimonadia</taxon>
        <taxon>Gemmatimonadales</taxon>
        <taxon>Gemmatimonadaceae</taxon>
        <taxon>Pseudogemmatithrix</taxon>
    </lineage>
</organism>
<dbReference type="RefSeq" id="WP_367886228.1">
    <property type="nucleotide sequence ID" value="NZ_CP130612.1"/>
</dbReference>
<evidence type="ECO:0000256" key="5">
    <source>
        <dbReference type="ARBA" id="ARBA00023136"/>
    </source>
</evidence>
<dbReference type="Pfam" id="PF12704">
    <property type="entry name" value="MacB_PCD"/>
    <property type="match status" value="1"/>
</dbReference>
<feature type="transmembrane region" description="Helical" evidence="6">
    <location>
        <begin position="15"/>
        <end position="35"/>
    </location>
</feature>
<dbReference type="AlphaFoldDB" id="A0AA49K2N1"/>